<dbReference type="InterPro" id="IPR052605">
    <property type="entry name" value="Fungal_trans_regulator"/>
</dbReference>
<name>A0A2U9R806_PICKU</name>
<dbReference type="GeneID" id="40385399"/>
<dbReference type="GO" id="GO:0000228">
    <property type="term" value="C:nuclear chromosome"/>
    <property type="evidence" value="ECO:0007669"/>
    <property type="project" value="TreeGrafter"/>
</dbReference>
<dbReference type="Proteomes" id="UP000249293">
    <property type="component" value="Chromosome 4"/>
</dbReference>
<dbReference type="GO" id="GO:0045944">
    <property type="term" value="P:positive regulation of transcription by RNA polymerase II"/>
    <property type="evidence" value="ECO:0007669"/>
    <property type="project" value="TreeGrafter"/>
</dbReference>
<evidence type="ECO:0000313" key="5">
    <source>
        <dbReference type="Proteomes" id="UP000249293"/>
    </source>
</evidence>
<dbReference type="RefSeq" id="XP_029323047.1">
    <property type="nucleotide sequence ID" value="XM_029467187.1"/>
</dbReference>
<dbReference type="GO" id="GO:0051321">
    <property type="term" value="P:meiotic cell cycle"/>
    <property type="evidence" value="ECO:0007669"/>
    <property type="project" value="TreeGrafter"/>
</dbReference>
<dbReference type="Pfam" id="PF05224">
    <property type="entry name" value="NDT80_PhoG"/>
    <property type="match status" value="1"/>
</dbReference>
<gene>
    <name evidence="4" type="ORF">C5L36_0D03066</name>
</gene>
<dbReference type="PANTHER" id="PTHR35144">
    <property type="entry name" value="MEIOSIS-SPECIFIC TRANSCRIPTION FACTOR NDT80"/>
    <property type="match status" value="1"/>
</dbReference>
<feature type="domain" description="NDT80" evidence="3">
    <location>
        <begin position="277"/>
        <end position="442"/>
    </location>
</feature>
<dbReference type="EMBL" id="CP028776">
    <property type="protein sequence ID" value="AWU77570.1"/>
    <property type="molecule type" value="Genomic_DNA"/>
</dbReference>
<dbReference type="GO" id="GO:0003677">
    <property type="term" value="F:DNA binding"/>
    <property type="evidence" value="ECO:0007669"/>
    <property type="project" value="UniProtKB-KW"/>
</dbReference>
<dbReference type="KEGG" id="pkz:C5L36_0D03066"/>
<evidence type="ECO:0000313" key="4">
    <source>
        <dbReference type="EMBL" id="AWU77570.1"/>
    </source>
</evidence>
<feature type="region of interest" description="Disordered" evidence="2">
    <location>
        <begin position="494"/>
        <end position="518"/>
    </location>
</feature>
<keyword evidence="1" id="KW-0238">DNA-binding</keyword>
<dbReference type="InterPro" id="IPR024061">
    <property type="entry name" value="NDT80_DNA-bd_dom"/>
</dbReference>
<dbReference type="GO" id="GO:0003700">
    <property type="term" value="F:DNA-binding transcription factor activity"/>
    <property type="evidence" value="ECO:0007669"/>
    <property type="project" value="InterPro"/>
</dbReference>
<reference evidence="4 5" key="1">
    <citation type="submission" date="2018-06" db="EMBL/GenBank/DDBJ databases">
        <title>Population genomics shows no distinction between pathogenic Candida krusei and environmental Pichia kudriavzevii: One species, four names.</title>
        <authorList>
            <person name="Douglass A.P."/>
            <person name="Offei B."/>
            <person name="Braun-Galleani S."/>
            <person name="Coughlan A.Y."/>
            <person name="Martos A."/>
            <person name="Ortiz-Merino R.A."/>
            <person name="Byrne K.P."/>
            <person name="Wolfe K.H."/>
        </authorList>
    </citation>
    <scope>NUCLEOTIDE SEQUENCE [LARGE SCALE GENOMIC DNA]</scope>
    <source>
        <strain evidence="4 5">CBS573</strain>
    </source>
</reference>
<dbReference type="InterPro" id="IPR037141">
    <property type="entry name" value="NDT80_DNA-bd_dom_sf"/>
</dbReference>
<dbReference type="InterPro" id="IPR008967">
    <property type="entry name" value="p53-like_TF_DNA-bd_sf"/>
</dbReference>
<accession>A0A2U9R806</accession>
<evidence type="ECO:0000256" key="2">
    <source>
        <dbReference type="SAM" id="MobiDB-lite"/>
    </source>
</evidence>
<dbReference type="VEuPathDB" id="FungiDB:C5L36_0D03066"/>
<dbReference type="AlphaFoldDB" id="A0A2U9R806"/>
<dbReference type="PANTHER" id="PTHR35144:SF1">
    <property type="entry name" value="PROTEIN PACG"/>
    <property type="match status" value="1"/>
</dbReference>
<sequence length="559" mass="61734">MEMTNSSGIPTDKLGGTNTIDDEFAMLFLRELQNTRLEPIREGEGSLETAPENAKIFSPAHTQGTELDFLGAMENTDSDHKSGMKGAASYAMYLPQETILNSNFPDLNDLYPYDRSQNLSNISLDTLMKNTEAVFSRPALPEQRPNTLSIPATSPLPVQLQAGAPGSMTNVNSLQFSTVREEPVSMHTGLSGEDPALDERFTVTQMISEKVLTLYEKKSESPPDACSPNIMDTLGKSIVLKGGITGKIYIDRESYGKLSSNISQMSLEKNENLALLFCYRRNSTTISLPMDLRYIKELQQRGLESAFDQVTLCLHTSLRKFDGKDKSKISVITGFEEFSFNGSSSGLNGNIISINSTKTLVSFSDLLRLSNSYNEVIFLWDQIKFKSATANNRHDAANKHYNVILDVSFEKTRWGKVQTLLTKTLESQKIIVRGRNPSFYSQKGDILIGKIKKIASTRGPRANKMDLKEKLTSLEGNSCKENIVPAIEPANGSNVCRFGPNPDSTGHGNGSQDASPSSVASSYKYYRASDNYYLPPVDVGYFPHYVHHSNSVLKAGGNR</sequence>
<proteinExistence type="predicted"/>
<dbReference type="OrthoDB" id="4117572at2759"/>
<protein>
    <recommendedName>
        <fullName evidence="3">NDT80 domain-containing protein</fullName>
    </recommendedName>
</protein>
<dbReference type="Gene3D" id="2.60.40.1390">
    <property type="entry name" value="NDT80 DNA-binding domain"/>
    <property type="match status" value="1"/>
</dbReference>
<dbReference type="SUPFAM" id="SSF49417">
    <property type="entry name" value="p53-like transcription factors"/>
    <property type="match status" value="1"/>
</dbReference>
<keyword evidence="5" id="KW-1185">Reference proteome</keyword>
<organism evidence="4 5">
    <name type="scientific">Pichia kudriavzevii</name>
    <name type="common">Yeast</name>
    <name type="synonym">Issatchenkia orientalis</name>
    <dbReference type="NCBI Taxonomy" id="4909"/>
    <lineage>
        <taxon>Eukaryota</taxon>
        <taxon>Fungi</taxon>
        <taxon>Dikarya</taxon>
        <taxon>Ascomycota</taxon>
        <taxon>Saccharomycotina</taxon>
        <taxon>Pichiomycetes</taxon>
        <taxon>Pichiales</taxon>
        <taxon>Pichiaceae</taxon>
        <taxon>Pichia</taxon>
    </lineage>
</organism>
<evidence type="ECO:0000259" key="3">
    <source>
        <dbReference type="Pfam" id="PF05224"/>
    </source>
</evidence>
<evidence type="ECO:0000256" key="1">
    <source>
        <dbReference type="ARBA" id="ARBA00023125"/>
    </source>
</evidence>